<dbReference type="SUPFAM" id="SSF50978">
    <property type="entry name" value="WD40 repeat-like"/>
    <property type="match status" value="1"/>
</dbReference>
<dbReference type="InterPro" id="IPR006849">
    <property type="entry name" value="Elp1"/>
</dbReference>
<keyword evidence="3 5" id="KW-0963">Cytoplasm</keyword>
<evidence type="ECO:0000256" key="1">
    <source>
        <dbReference type="ARBA" id="ARBA00005043"/>
    </source>
</evidence>
<name>A0A9P8SXV7_9ASCO</name>
<evidence type="ECO:0000256" key="5">
    <source>
        <dbReference type="PIRNR" id="PIRNR017233"/>
    </source>
</evidence>
<gene>
    <name evidence="12" type="ORF">OGATHE_006167</name>
</gene>
<feature type="compositionally biased region" description="Low complexity" evidence="6">
    <location>
        <begin position="1169"/>
        <end position="1178"/>
    </location>
</feature>
<feature type="domain" description="ELP1 three-helical bundle" evidence="11">
    <location>
        <begin position="1089"/>
        <end position="1263"/>
    </location>
</feature>
<reference evidence="12" key="2">
    <citation type="submission" date="2021-01" db="EMBL/GenBank/DDBJ databases">
        <authorList>
            <person name="Schikora-Tamarit M.A."/>
        </authorList>
    </citation>
    <scope>NUCLEOTIDE SEQUENCE</scope>
    <source>
        <strain evidence="12">NCAIM Y.01608</strain>
    </source>
</reference>
<dbReference type="InterPro" id="IPR056164">
    <property type="entry name" value="Beta-prop_ELP1_1st"/>
</dbReference>
<dbReference type="Pfam" id="PF23936">
    <property type="entry name" value="HB_ELP1"/>
    <property type="match status" value="1"/>
</dbReference>
<dbReference type="Pfam" id="PF23797">
    <property type="entry name" value="Beta-prop_ELP1_2nd"/>
    <property type="match status" value="1"/>
</dbReference>
<evidence type="ECO:0000256" key="4">
    <source>
        <dbReference type="ARBA" id="ARBA00022694"/>
    </source>
</evidence>
<dbReference type="EMBL" id="JAEUBD010001540">
    <property type="protein sequence ID" value="KAH3659283.1"/>
    <property type="molecule type" value="Genomic_DNA"/>
</dbReference>
<evidence type="ECO:0000313" key="13">
    <source>
        <dbReference type="Proteomes" id="UP000788993"/>
    </source>
</evidence>
<keyword evidence="4" id="KW-0819">tRNA processing</keyword>
<evidence type="ECO:0000259" key="11">
    <source>
        <dbReference type="Pfam" id="PF23936"/>
    </source>
</evidence>
<protein>
    <recommendedName>
        <fullName evidence="5">Elongator complex protein 1</fullName>
    </recommendedName>
</protein>
<dbReference type="PIRSF" id="PIRSF017233">
    <property type="entry name" value="IKAP"/>
    <property type="match status" value="1"/>
</dbReference>
<dbReference type="InterPro" id="IPR056167">
    <property type="entry name" value="A-sol_ELP1"/>
</dbReference>
<dbReference type="InterPro" id="IPR056166">
    <property type="entry name" value="TPR_ELP1"/>
</dbReference>
<evidence type="ECO:0000256" key="2">
    <source>
        <dbReference type="ARBA" id="ARBA00006086"/>
    </source>
</evidence>
<feature type="domain" description="ELP1 alpha-solenoid" evidence="10">
    <location>
        <begin position="703"/>
        <end position="908"/>
    </location>
</feature>
<feature type="domain" description="ELP1 first N-terminal beta-propeller" evidence="7">
    <location>
        <begin position="1"/>
        <end position="382"/>
    </location>
</feature>
<dbReference type="PANTHER" id="PTHR12747">
    <property type="entry name" value="ELONGATOR COMPLEX PROTEIN 1"/>
    <property type="match status" value="1"/>
</dbReference>
<evidence type="ECO:0000256" key="3">
    <source>
        <dbReference type="ARBA" id="ARBA00022490"/>
    </source>
</evidence>
<feature type="region of interest" description="Disordered" evidence="6">
    <location>
        <begin position="1169"/>
        <end position="1198"/>
    </location>
</feature>
<dbReference type="GO" id="GO:0005829">
    <property type="term" value="C:cytosol"/>
    <property type="evidence" value="ECO:0007669"/>
    <property type="project" value="TreeGrafter"/>
</dbReference>
<keyword evidence="5" id="KW-0539">Nucleus</keyword>
<comment type="similarity">
    <text evidence="2 5">Belongs to the ELP1/IKA1 family.</text>
</comment>
<accession>A0A9P8SXV7</accession>
<evidence type="ECO:0000259" key="9">
    <source>
        <dbReference type="Pfam" id="PF23878"/>
    </source>
</evidence>
<evidence type="ECO:0000313" key="12">
    <source>
        <dbReference type="EMBL" id="KAH3659283.1"/>
    </source>
</evidence>
<dbReference type="Pfam" id="PF23878">
    <property type="entry name" value="TPR_ELP1"/>
    <property type="match status" value="1"/>
</dbReference>
<keyword evidence="13" id="KW-1185">Reference proteome</keyword>
<comment type="caution">
    <text evidence="12">The sequence shown here is derived from an EMBL/GenBank/DDBJ whole genome shotgun (WGS) entry which is preliminary data.</text>
</comment>
<dbReference type="InterPro" id="IPR056169">
    <property type="entry name" value="HB_ELP1"/>
</dbReference>
<dbReference type="Proteomes" id="UP000788993">
    <property type="component" value="Unassembled WGS sequence"/>
</dbReference>
<evidence type="ECO:0000259" key="8">
    <source>
        <dbReference type="Pfam" id="PF23797"/>
    </source>
</evidence>
<evidence type="ECO:0000256" key="6">
    <source>
        <dbReference type="SAM" id="MobiDB-lite"/>
    </source>
</evidence>
<evidence type="ECO:0000259" key="10">
    <source>
        <dbReference type="Pfam" id="PF23925"/>
    </source>
</evidence>
<reference evidence="12" key="1">
    <citation type="journal article" date="2021" name="Open Biol.">
        <title>Shared evolutionary footprints suggest mitochondrial oxidative damage underlies multiple complex I losses in fungi.</title>
        <authorList>
            <person name="Schikora-Tamarit M.A."/>
            <person name="Marcet-Houben M."/>
            <person name="Nosek J."/>
            <person name="Gabaldon T."/>
        </authorList>
    </citation>
    <scope>NUCLEOTIDE SEQUENCE</scope>
    <source>
        <strain evidence="12">NCAIM Y.01608</strain>
    </source>
</reference>
<feature type="domain" description="ELP1 TPR" evidence="9">
    <location>
        <begin position="916"/>
        <end position="1077"/>
    </location>
</feature>
<dbReference type="Pfam" id="PF04762">
    <property type="entry name" value="Beta-prop_ELP1_1st"/>
    <property type="match status" value="1"/>
</dbReference>
<dbReference type="InterPro" id="IPR056165">
    <property type="entry name" value="Beta-prop_ELP1_2nd"/>
</dbReference>
<proteinExistence type="inferred from homology"/>
<dbReference type="GO" id="GO:0005634">
    <property type="term" value="C:nucleus"/>
    <property type="evidence" value="ECO:0007669"/>
    <property type="project" value="UniProtKB-SubCell"/>
</dbReference>
<dbReference type="Pfam" id="PF23925">
    <property type="entry name" value="A-sol_ELP1"/>
    <property type="match status" value="1"/>
</dbReference>
<evidence type="ECO:0000259" key="7">
    <source>
        <dbReference type="Pfam" id="PF04762"/>
    </source>
</evidence>
<comment type="pathway">
    <text evidence="1">tRNA modification; 5-methoxycarbonylmethyl-2-thiouridine-tRNA biosynthesis.</text>
</comment>
<dbReference type="GO" id="GO:0000049">
    <property type="term" value="F:tRNA binding"/>
    <property type="evidence" value="ECO:0007669"/>
    <property type="project" value="TreeGrafter"/>
</dbReference>
<comment type="function">
    <text evidence="5">Component of the elongator complex which is required for multiple tRNA modifications, including mcm5U (5-methoxycarbonylmethyl uridine), mcm5s2U (5-methoxycarbonylmethyl-2-thiouridine), and ncm5U (5-carbamoylmethyl uridine). The elongator complex catalyzes formation of carboxymethyluridine in the wobble base at position 34 in tRNAs.</text>
</comment>
<dbReference type="PANTHER" id="PTHR12747:SF0">
    <property type="entry name" value="ELONGATOR COMPLEX PROTEIN 1"/>
    <property type="match status" value="1"/>
</dbReference>
<dbReference type="GO" id="GO:0002926">
    <property type="term" value="P:tRNA wobble base 5-methoxycarbonylmethyl-2-thiouridinylation"/>
    <property type="evidence" value="ECO:0007669"/>
    <property type="project" value="TreeGrafter"/>
</dbReference>
<comment type="subcellular location">
    <subcellularLocation>
        <location evidence="5">Cytoplasm</location>
    </subcellularLocation>
    <subcellularLocation>
        <location evidence="5">Nucleus</location>
    </subcellularLocation>
</comment>
<dbReference type="InterPro" id="IPR036322">
    <property type="entry name" value="WD40_repeat_dom_sf"/>
</dbReference>
<feature type="domain" description="ELP1 N-terminal second beta-propeller" evidence="8">
    <location>
        <begin position="420"/>
        <end position="679"/>
    </location>
</feature>
<dbReference type="GO" id="GO:0033588">
    <property type="term" value="C:elongator holoenzyme complex"/>
    <property type="evidence" value="ECO:0007669"/>
    <property type="project" value="InterPro"/>
</dbReference>
<sequence>MKNLRILNIGQVAPESRTYPDLEVVDSVFDVVSDSLTIVMGSEESQTLEVQQFMKTGQINILASLPVREFDKMVSFVHFADSCQLVVIFEQGDILSAVYDAASPDPDSTVIEIVGSIDSGIKCARWSPDEETLAVLTGENNLVLLTRTLEPIAEKYLNPNDVNATMQVSVGWGKKETQFKGKGAKQLERERQALKNAGLNIDSDNAILHDPTLAEVQHGHLSSYETYKCSISWRGDSQYLSLSTVEEIEPGHERRVIRVYSRDGELDSCSEAVDGQEEPLSWKPQGSLIASTRRRFEEEINEQVLELIFFERNGLRHGEFNTRLEGNARVLSLDWSCNSEMLAFRLSDRILVWTTKNYHWYLKQEIYTAAGEEIQFMKFHPENPMKFMFGSNKRIEIVDMAYSMGLGPTCPPTDVGMVLVADGIECKITPLGMANVPPPVSLREVWVEENLVDVASARSNSVFALLSNNSVSFATVDLENIIKSSEPKIRSTVTKGAFAGPHDRPRQVCCAGDNMAAVLFDTAQCSKIAIFDISNTDEPLLASVVDAGPPKPVLMKPTVDFEHLAYETADGSVYILDLGTFEASKITHFPQLCTDFWVTDVDGIRVCFGLSSTGKLYVNSLLACSGVTSFLVTESHLLYTTAKHQLKFVHLDSNIDQQPFPENEDDERTRMIERGALLVTAIPSKASVVLQAPRGNLETIHPRIMILTEVRNFIKNRKYAEAFVACRTHRIALDILHDYDSELFFNNVEHFIKEIKRPDYIELFMSTLLEEDVVETKYKETEKSATSAFEQLRVSDYVKPRGKEKISRICEALLAVLLTPPYKSKYLQTIITAYACQHPAKTAQALELIGTFKNDSEIEKAVQHLCFLLDVNKLYDEALGIYNVPLALVIAQQSQKDPKEYLPFLQKLHVQPELRKKFMIDSYLKKYEKALDWLVQISPEDSPDIDTEIVDFVIEHSLYTHALGLYRYKKDKFDAIMRAYADYLHENRDYADAALAYETLSQNQEALENYVLARKWQQAVTLAIHDKQLLTDTCTRLVSLLTDNHEYSAAAYVELKFLDNIEEALKLYCKNHQYEQAIMLCYQEDKKQLVESVVDPALGEGFGVIAELLADCKGQINSQLSRLRELRSKKQEDPYAYYGEMGETEAPDNVSIAASETSTRESFFTRYTGKTQGTAKTGASRRTAKNRRREERKKARGKKGTIYEEEYLVNSIGRLVERLNQTEPEALRLIEGLVRRSMMAQAYEIQKNFVEVRELLKLHIHEIYNISEKDRERVDENGMVYLVPEIPVPEIKSFPKRKLLDY</sequence>
<organism evidence="12 13">
    <name type="scientific">Ogataea polymorpha</name>
    <dbReference type="NCBI Taxonomy" id="460523"/>
    <lineage>
        <taxon>Eukaryota</taxon>
        <taxon>Fungi</taxon>
        <taxon>Dikarya</taxon>
        <taxon>Ascomycota</taxon>
        <taxon>Saccharomycotina</taxon>
        <taxon>Pichiomycetes</taxon>
        <taxon>Pichiales</taxon>
        <taxon>Pichiaceae</taxon>
        <taxon>Ogataea</taxon>
    </lineage>
</organism>